<reference evidence="1 2" key="1">
    <citation type="submission" date="2015-03" db="EMBL/GenBank/DDBJ databases">
        <title>Genomics and transcriptomics of the oil-accumulating basidiomycete yeast T. oleaginosus allow insights into substrate utilization and the diverse evolutionary trajectories of mating systems in fungi.</title>
        <authorList>
            <consortium name="DOE Joint Genome Institute"/>
            <person name="Kourist R."/>
            <person name="Kracht O."/>
            <person name="Bracharz F."/>
            <person name="Lipzen A."/>
            <person name="Nolan M."/>
            <person name="Ohm R."/>
            <person name="Grigoriev I."/>
            <person name="Sun S."/>
            <person name="Heitman J."/>
            <person name="Bruck T."/>
            <person name="Nowrousian M."/>
        </authorList>
    </citation>
    <scope>NUCLEOTIDE SEQUENCE [LARGE SCALE GENOMIC DNA]</scope>
    <source>
        <strain evidence="1 2">IBC0246</strain>
    </source>
</reference>
<name>A0A0J0XH06_9TREE</name>
<dbReference type="RefSeq" id="XP_018276866.1">
    <property type="nucleotide sequence ID" value="XM_018423894.1"/>
</dbReference>
<dbReference type="GeneID" id="28984497"/>
<dbReference type="InterPro" id="IPR036259">
    <property type="entry name" value="MFS_trans_sf"/>
</dbReference>
<protein>
    <submittedName>
        <fullName evidence="1">Uncharacterized protein</fullName>
    </submittedName>
</protein>
<dbReference type="Proteomes" id="UP000053611">
    <property type="component" value="Unassembled WGS sequence"/>
</dbReference>
<sequence length="71" mass="7738">MAWDVVGVIVIYTFTVETKQLSLEELDEVFSAKNPKQASFELARAAREGGAQDARCRGFVGWLSQLTSGTG</sequence>
<dbReference type="OrthoDB" id="6133115at2759"/>
<accession>A0A0J0XH06</accession>
<keyword evidence="2" id="KW-1185">Reference proteome</keyword>
<evidence type="ECO:0000313" key="2">
    <source>
        <dbReference type="Proteomes" id="UP000053611"/>
    </source>
</evidence>
<organism evidence="1 2">
    <name type="scientific">Cutaneotrichosporon oleaginosum</name>
    <dbReference type="NCBI Taxonomy" id="879819"/>
    <lineage>
        <taxon>Eukaryota</taxon>
        <taxon>Fungi</taxon>
        <taxon>Dikarya</taxon>
        <taxon>Basidiomycota</taxon>
        <taxon>Agaricomycotina</taxon>
        <taxon>Tremellomycetes</taxon>
        <taxon>Trichosporonales</taxon>
        <taxon>Trichosporonaceae</taxon>
        <taxon>Cutaneotrichosporon</taxon>
    </lineage>
</organism>
<dbReference type="AlphaFoldDB" id="A0A0J0XH06"/>
<gene>
    <name evidence="1" type="ORF">CC85DRAFT_287479</name>
</gene>
<dbReference type="EMBL" id="KQ087235">
    <property type="protein sequence ID" value="KLT40375.1"/>
    <property type="molecule type" value="Genomic_DNA"/>
</dbReference>
<dbReference type="Gene3D" id="1.20.1250.20">
    <property type="entry name" value="MFS general substrate transporter like domains"/>
    <property type="match status" value="1"/>
</dbReference>
<proteinExistence type="predicted"/>
<evidence type="ECO:0000313" key="1">
    <source>
        <dbReference type="EMBL" id="KLT40375.1"/>
    </source>
</evidence>